<evidence type="ECO:0000313" key="2">
    <source>
        <dbReference type="EMBL" id="MFD1426520.1"/>
    </source>
</evidence>
<dbReference type="Proteomes" id="UP001597282">
    <property type="component" value="Unassembled WGS sequence"/>
</dbReference>
<sequence length="50" mass="5742">MKRRKEEFIPEDVENEEEPAIKQGLIGLGIWCLIVIAYVAMVRLGWINGL</sequence>
<protein>
    <submittedName>
        <fullName evidence="2">Uncharacterized protein</fullName>
    </submittedName>
</protein>
<keyword evidence="1" id="KW-1133">Transmembrane helix</keyword>
<gene>
    <name evidence="2" type="ORF">ACFQ4Y_06150</name>
</gene>
<proteinExistence type="predicted"/>
<evidence type="ECO:0000256" key="1">
    <source>
        <dbReference type="SAM" id="Phobius"/>
    </source>
</evidence>
<keyword evidence="1" id="KW-0812">Transmembrane</keyword>
<keyword evidence="1" id="KW-0472">Membrane</keyword>
<feature type="transmembrane region" description="Helical" evidence="1">
    <location>
        <begin position="25"/>
        <end position="46"/>
    </location>
</feature>
<comment type="caution">
    <text evidence="2">The sequence shown here is derived from an EMBL/GenBank/DDBJ whole genome shotgun (WGS) entry which is preliminary data.</text>
</comment>
<dbReference type="RefSeq" id="WP_380163683.1">
    <property type="nucleotide sequence ID" value="NZ_JBHTNU010000004.1"/>
</dbReference>
<name>A0ABW4C726_9BACL</name>
<reference evidence="3" key="1">
    <citation type="journal article" date="2019" name="Int. J. Syst. Evol. Microbiol.">
        <title>The Global Catalogue of Microorganisms (GCM) 10K type strain sequencing project: providing services to taxonomists for standard genome sequencing and annotation.</title>
        <authorList>
            <consortium name="The Broad Institute Genomics Platform"/>
            <consortium name="The Broad Institute Genome Sequencing Center for Infectious Disease"/>
            <person name="Wu L."/>
            <person name="Ma J."/>
        </authorList>
    </citation>
    <scope>NUCLEOTIDE SEQUENCE [LARGE SCALE GENOMIC DNA]</scope>
    <source>
        <strain evidence="3">S1</strain>
    </source>
</reference>
<organism evidence="2 3">
    <name type="scientific">Kroppenstedtia sanguinis</name>
    <dbReference type="NCBI Taxonomy" id="1380684"/>
    <lineage>
        <taxon>Bacteria</taxon>
        <taxon>Bacillati</taxon>
        <taxon>Bacillota</taxon>
        <taxon>Bacilli</taxon>
        <taxon>Bacillales</taxon>
        <taxon>Thermoactinomycetaceae</taxon>
        <taxon>Kroppenstedtia</taxon>
    </lineage>
</organism>
<evidence type="ECO:0000313" key="3">
    <source>
        <dbReference type="Proteomes" id="UP001597282"/>
    </source>
</evidence>
<dbReference type="EMBL" id="JBHTNU010000004">
    <property type="protein sequence ID" value="MFD1426520.1"/>
    <property type="molecule type" value="Genomic_DNA"/>
</dbReference>
<accession>A0ABW4C726</accession>
<keyword evidence="3" id="KW-1185">Reference proteome</keyword>